<evidence type="ECO:0000256" key="1">
    <source>
        <dbReference type="ARBA" id="ARBA00001917"/>
    </source>
</evidence>
<proteinExistence type="predicted"/>
<evidence type="ECO:0000256" key="2">
    <source>
        <dbReference type="ARBA" id="ARBA00022630"/>
    </source>
</evidence>
<keyword evidence="4" id="KW-0521">NADP</keyword>
<name>A0A838L6H8_9SPHN</name>
<keyword evidence="3" id="KW-0288">FMN</keyword>
<dbReference type="GO" id="GO:0010181">
    <property type="term" value="F:FMN binding"/>
    <property type="evidence" value="ECO:0007669"/>
    <property type="project" value="InterPro"/>
</dbReference>
<comment type="caution">
    <text evidence="7">The sequence shown here is derived from an EMBL/GenBank/DDBJ whole genome shotgun (WGS) entry which is preliminary data.</text>
</comment>
<dbReference type="Proteomes" id="UP000570166">
    <property type="component" value="Unassembled WGS sequence"/>
</dbReference>
<keyword evidence="8" id="KW-1185">Reference proteome</keyword>
<reference evidence="7 8" key="1">
    <citation type="submission" date="2020-07" db="EMBL/GenBank/DDBJ databases">
        <authorList>
            <person name="Sun Q."/>
        </authorList>
    </citation>
    <scope>NUCLEOTIDE SEQUENCE [LARGE SCALE GENOMIC DNA]</scope>
    <source>
        <strain evidence="7 8">CGMCC 1.13654</strain>
    </source>
</reference>
<dbReference type="FunFam" id="3.20.20.70:FF:000262">
    <property type="entry name" value="NADH:flavin oxidoreductase"/>
    <property type="match status" value="1"/>
</dbReference>
<dbReference type="GO" id="GO:0050661">
    <property type="term" value="F:NADP binding"/>
    <property type="evidence" value="ECO:0007669"/>
    <property type="project" value="InterPro"/>
</dbReference>
<evidence type="ECO:0000256" key="4">
    <source>
        <dbReference type="ARBA" id="ARBA00022857"/>
    </source>
</evidence>
<evidence type="ECO:0000256" key="5">
    <source>
        <dbReference type="ARBA" id="ARBA00023002"/>
    </source>
</evidence>
<dbReference type="InterPro" id="IPR001155">
    <property type="entry name" value="OxRdtase_FMN_N"/>
</dbReference>
<evidence type="ECO:0000313" key="7">
    <source>
        <dbReference type="EMBL" id="MBA2933766.1"/>
    </source>
</evidence>
<evidence type="ECO:0000313" key="8">
    <source>
        <dbReference type="Proteomes" id="UP000570166"/>
    </source>
</evidence>
<dbReference type="Pfam" id="PF00724">
    <property type="entry name" value="Oxidored_FMN"/>
    <property type="match status" value="1"/>
</dbReference>
<evidence type="ECO:0000259" key="6">
    <source>
        <dbReference type="Pfam" id="PF00724"/>
    </source>
</evidence>
<dbReference type="Gene3D" id="3.20.20.70">
    <property type="entry name" value="Aldolase class I"/>
    <property type="match status" value="1"/>
</dbReference>
<evidence type="ECO:0000256" key="3">
    <source>
        <dbReference type="ARBA" id="ARBA00022643"/>
    </source>
</evidence>
<sequence length="394" mass="42142">MTIRQPDLEALFQPFACKSLRLRNRTVMAPMTRMFAPDGVLAGEVDAYYARRAAGGTGLIVSEGTVIGHPVSHFSSTVPHFYGDAALERWRSVVAAIHAAGGAFVPQLWHTGSSRRRNLVSNPDVPSVSASDLSEAELSASAGSNAAPPHDHAHLKPEPMTDADIEAVIAAFADAARAAKAIGCDGVAIHGAHGYLIDQFLWARSNLREDRYGGDIGNRVRFGAELIAAVRAAVGPDFAIMFRFSQWKSHDYGARLAETPAELERILGPLAEAGVDIFDASTRRFWQPEFEGSPLNLAGWAKALTGKAAMTVGSVGLESPFTPGGRTPGSAIATDNVAVAAAMVERGEVDLIGVGRALIANPDWADRVREGAFDRLRPYDARGHRRTLEQIDAE</sequence>
<dbReference type="EMBL" id="JACEIB010000003">
    <property type="protein sequence ID" value="MBA2933766.1"/>
    <property type="molecule type" value="Genomic_DNA"/>
</dbReference>
<dbReference type="PANTHER" id="PTHR43303">
    <property type="entry name" value="NADPH DEHYDROGENASE C23G7.10C-RELATED"/>
    <property type="match status" value="1"/>
</dbReference>
<dbReference type="AlphaFoldDB" id="A0A838L6H8"/>
<organism evidence="7 8">
    <name type="scientific">Sphingomonas chungangi</name>
    <dbReference type="NCBI Taxonomy" id="2683589"/>
    <lineage>
        <taxon>Bacteria</taxon>
        <taxon>Pseudomonadati</taxon>
        <taxon>Pseudomonadota</taxon>
        <taxon>Alphaproteobacteria</taxon>
        <taxon>Sphingomonadales</taxon>
        <taxon>Sphingomonadaceae</taxon>
        <taxon>Sphingomonas</taxon>
    </lineage>
</organism>
<dbReference type="InterPro" id="IPR013785">
    <property type="entry name" value="Aldolase_TIM"/>
</dbReference>
<feature type="domain" description="NADH:flavin oxidoreductase/NADH oxidase N-terminal" evidence="6">
    <location>
        <begin position="11"/>
        <end position="261"/>
    </location>
</feature>
<dbReference type="InterPro" id="IPR044152">
    <property type="entry name" value="YqjM-like"/>
</dbReference>
<accession>A0A838L6H8</accession>
<dbReference type="GO" id="GO:0003959">
    <property type="term" value="F:NADPH dehydrogenase activity"/>
    <property type="evidence" value="ECO:0007669"/>
    <property type="project" value="InterPro"/>
</dbReference>
<dbReference type="SUPFAM" id="SSF51395">
    <property type="entry name" value="FMN-linked oxidoreductases"/>
    <property type="match status" value="1"/>
</dbReference>
<comment type="cofactor">
    <cofactor evidence="1">
        <name>FMN</name>
        <dbReference type="ChEBI" id="CHEBI:58210"/>
    </cofactor>
</comment>
<keyword evidence="5" id="KW-0560">Oxidoreductase</keyword>
<gene>
    <name evidence="7" type="ORF">HZF05_06595</name>
</gene>
<dbReference type="PANTHER" id="PTHR43303:SF4">
    <property type="entry name" value="NADPH DEHYDROGENASE C23G7.10C-RELATED"/>
    <property type="match status" value="1"/>
</dbReference>
<keyword evidence="2" id="KW-0285">Flavoprotein</keyword>
<protein>
    <submittedName>
        <fullName evidence="7">12-oxophytodienoate reductase</fullName>
    </submittedName>
</protein>